<dbReference type="InterPro" id="IPR009045">
    <property type="entry name" value="Zn_M74/Hedgehog-like"/>
</dbReference>
<evidence type="ECO:0000313" key="4">
    <source>
        <dbReference type="EMBL" id="TDV39706.1"/>
    </source>
</evidence>
<dbReference type="OrthoDB" id="9799970at2"/>
<accession>A0A4R7UXB0</accession>
<dbReference type="PROSITE" id="PS51257">
    <property type="entry name" value="PROKAR_LIPOPROTEIN"/>
    <property type="match status" value="1"/>
</dbReference>
<keyword evidence="4" id="KW-0645">Protease</keyword>
<evidence type="ECO:0000259" key="3">
    <source>
        <dbReference type="Pfam" id="PF13539"/>
    </source>
</evidence>
<feature type="compositionally biased region" description="Low complexity" evidence="1">
    <location>
        <begin position="26"/>
        <end position="49"/>
    </location>
</feature>
<evidence type="ECO:0000313" key="5">
    <source>
        <dbReference type="Proteomes" id="UP000294927"/>
    </source>
</evidence>
<comment type="caution">
    <text evidence="4">The sequence shown here is derived from an EMBL/GenBank/DDBJ whole genome shotgun (WGS) entry which is preliminary data.</text>
</comment>
<keyword evidence="5" id="KW-1185">Reference proteome</keyword>
<gene>
    <name evidence="4" type="ORF">CLV71_12518</name>
</gene>
<dbReference type="SUPFAM" id="SSF55166">
    <property type="entry name" value="Hedgehog/DD-peptidase"/>
    <property type="match status" value="1"/>
</dbReference>
<organism evidence="4 5">
    <name type="scientific">Actinophytocola oryzae</name>
    <dbReference type="NCBI Taxonomy" id="502181"/>
    <lineage>
        <taxon>Bacteria</taxon>
        <taxon>Bacillati</taxon>
        <taxon>Actinomycetota</taxon>
        <taxon>Actinomycetes</taxon>
        <taxon>Pseudonocardiales</taxon>
        <taxon>Pseudonocardiaceae</taxon>
    </lineage>
</organism>
<keyword evidence="2" id="KW-0732">Signal</keyword>
<dbReference type="GO" id="GO:0004180">
    <property type="term" value="F:carboxypeptidase activity"/>
    <property type="evidence" value="ECO:0007669"/>
    <property type="project" value="UniProtKB-KW"/>
</dbReference>
<feature type="signal peptide" evidence="2">
    <location>
        <begin position="1"/>
        <end position="21"/>
    </location>
</feature>
<keyword evidence="4" id="KW-0121">Carboxypeptidase</keyword>
<reference evidence="4 5" key="1">
    <citation type="submission" date="2019-03" db="EMBL/GenBank/DDBJ databases">
        <title>Genomic Encyclopedia of Archaeal and Bacterial Type Strains, Phase II (KMG-II): from individual species to whole genera.</title>
        <authorList>
            <person name="Goeker M."/>
        </authorList>
    </citation>
    <scope>NUCLEOTIDE SEQUENCE [LARGE SCALE GENOMIC DNA]</scope>
    <source>
        <strain evidence="4 5">DSM 45499</strain>
    </source>
</reference>
<evidence type="ECO:0000256" key="1">
    <source>
        <dbReference type="SAM" id="MobiDB-lite"/>
    </source>
</evidence>
<name>A0A4R7UXB0_9PSEU</name>
<dbReference type="Pfam" id="PF13539">
    <property type="entry name" value="Peptidase_M15_4"/>
    <property type="match status" value="1"/>
</dbReference>
<dbReference type="RefSeq" id="WP_133908614.1">
    <property type="nucleotide sequence ID" value="NZ_SOCP01000025.1"/>
</dbReference>
<dbReference type="EMBL" id="SOCP01000025">
    <property type="protein sequence ID" value="TDV39706.1"/>
    <property type="molecule type" value="Genomic_DNA"/>
</dbReference>
<keyword evidence="4" id="KW-0378">Hydrolase</keyword>
<evidence type="ECO:0000256" key="2">
    <source>
        <dbReference type="SAM" id="SignalP"/>
    </source>
</evidence>
<proteinExistence type="predicted"/>
<dbReference type="Proteomes" id="UP000294927">
    <property type="component" value="Unassembled WGS sequence"/>
</dbReference>
<protein>
    <submittedName>
        <fullName evidence="4">D-alanyl-D-alanine carboxypeptidase-like protein</fullName>
    </submittedName>
</protein>
<dbReference type="AlphaFoldDB" id="A0A4R7UXB0"/>
<sequence length="279" mass="29713">MRRVLVLAAIVLAGCSSTPPAPPTAPRTVTPPASSATTAATASPAPVTPQWTVGATPLPLRPDGFGQVLPTPPVLRNRALPTADRLPPPADGRYAATVAPVPPDVLARSTWRPSCPVASADLRYLTMSFWGFDGRAHTGEMIVGSRYAEAITRAFGHLYDARFPLEEMRVVSPAELNVPPTGDGNNTTAFVCRSATGQTRWSAHAYGLALDVNPFCNPYIRGDLVLPELASSYVDRGDVRPGMIEPGDVVVRSFTAIGWSWGAEWTTPKDIQHFSATGD</sequence>
<feature type="region of interest" description="Disordered" evidence="1">
    <location>
        <begin position="16"/>
        <end position="56"/>
    </location>
</feature>
<dbReference type="InterPro" id="IPR039561">
    <property type="entry name" value="Peptidase_M15C"/>
</dbReference>
<feature type="domain" description="Peptidase M15C" evidence="3">
    <location>
        <begin position="196"/>
        <end position="275"/>
    </location>
</feature>
<dbReference type="Gene3D" id="3.30.1380.10">
    <property type="match status" value="1"/>
</dbReference>
<feature type="chain" id="PRO_5039475025" evidence="2">
    <location>
        <begin position="22"/>
        <end position="279"/>
    </location>
</feature>